<sequence length="831" mass="91676">MWSDADDEILIEASQKWDHIAQEQPSPAGVPSEQQSTAYVLPEQQRISDVLHGKQSTAGVLPEEQITTGLSPEQQSSACVLPEQQSTVGVLPEQHSTAGVLPNQQSISDVSPEQQIPKQQSISGVLPEQPSTVGVLPDQQINAGVLLEEQITTCLSPEQQSTACVLPEQQIISGVSPEQQSISGVSPKQQSTAGVLPEQQNTAGVLPEQQSISGLSPEQQSISGVSPEQQSTAGVLQEQQSTAGVLQEQQSTAGVLQEQQSTAGLLPEQQNTAGLLQEQQSTEGVLQEQQTTAGLLPKQQNTAGLLPEQQNTAGVLLEQQSISDVSLEQQSVAGVSPEQQSTAGVLPEQQSVAGVSPEQQSTACVLPEQQSTAGVLLEQQNTAGVLPEQQSMSKKRKNRKRRPTRTKLIYISTDSDDDVPLSVYAKKCRINYDSGSDEMFVPNSKDVNSTDSEYSSNLSESIRLSFQEEVLRTTLIAANEGRVDQILNTEGYERIQVPPHGNCFFEAACVSNLIPESPSQLRKALCKHLEDNILEYMGFLINKHAPESQEEFVCEYLSEIEHLKEDGYWSNRVADLLPLALTNYATCTLTLFTSKPDQPKIIIEPNLVGNVDNRNLNLAYISIPSVLEHYDACRVSSSGCQTEMLTATKVVNEQDETHTPVKSQTPKKAAKFVLPVKKHLFRKKKAMPQNWKKNVRKRLRISGEEYIATTGKMVKRKDVKECNCAKCKYKCNSKVSFEQRCAIRDLYYGLTSYERQMDFLCSNVQEKTTKSYVDDTGIKVQKRKQVARSYSFVVNDESIRVCKKFFLSTISISQAIVNQALSKKWSFSRQR</sequence>
<dbReference type="PROSITE" id="PS50802">
    <property type="entry name" value="OTU"/>
    <property type="match status" value="1"/>
</dbReference>
<keyword evidence="4" id="KW-1185">Reference proteome</keyword>
<name>A0ABY7EZG9_MYAAR</name>
<reference evidence="3" key="1">
    <citation type="submission" date="2022-11" db="EMBL/GenBank/DDBJ databases">
        <title>Centuries of genome instability and evolution in soft-shell clam transmissible cancer (bioRxiv).</title>
        <authorList>
            <person name="Hart S.F.M."/>
            <person name="Yonemitsu M.A."/>
            <person name="Giersch R.M."/>
            <person name="Beal B.F."/>
            <person name="Arriagada G."/>
            <person name="Davis B.W."/>
            <person name="Ostrander E.A."/>
            <person name="Goff S.P."/>
            <person name="Metzger M.J."/>
        </authorList>
    </citation>
    <scope>NUCLEOTIDE SEQUENCE</scope>
    <source>
        <strain evidence="3">MELC-2E11</strain>
        <tissue evidence="3">Siphon/mantle</tissue>
    </source>
</reference>
<dbReference type="Gene3D" id="3.90.70.80">
    <property type="match status" value="1"/>
</dbReference>
<feature type="region of interest" description="Disordered" evidence="1">
    <location>
        <begin position="177"/>
        <end position="196"/>
    </location>
</feature>
<evidence type="ECO:0000259" key="2">
    <source>
        <dbReference type="PROSITE" id="PS50802"/>
    </source>
</evidence>
<feature type="compositionally biased region" description="Basic residues" evidence="1">
    <location>
        <begin position="393"/>
        <end position="403"/>
    </location>
</feature>
<dbReference type="InterPro" id="IPR003323">
    <property type="entry name" value="OTU_dom"/>
</dbReference>
<dbReference type="Proteomes" id="UP001164746">
    <property type="component" value="Chromosome 9"/>
</dbReference>
<feature type="region of interest" description="Disordered" evidence="1">
    <location>
        <begin position="328"/>
        <end position="352"/>
    </location>
</feature>
<feature type="region of interest" description="Disordered" evidence="1">
    <location>
        <begin position="209"/>
        <end position="244"/>
    </location>
</feature>
<protein>
    <submittedName>
        <fullName evidence="3">F186A-like protein</fullName>
    </submittedName>
</protein>
<feature type="domain" description="OTU" evidence="2">
    <location>
        <begin position="492"/>
        <end position="636"/>
    </location>
</feature>
<evidence type="ECO:0000256" key="1">
    <source>
        <dbReference type="SAM" id="MobiDB-lite"/>
    </source>
</evidence>
<accession>A0ABY7EZG9</accession>
<evidence type="ECO:0000313" key="4">
    <source>
        <dbReference type="Proteomes" id="UP001164746"/>
    </source>
</evidence>
<dbReference type="EMBL" id="CP111020">
    <property type="protein sequence ID" value="WAR14236.1"/>
    <property type="molecule type" value="Genomic_DNA"/>
</dbReference>
<dbReference type="PANTHER" id="PTHR10773">
    <property type="entry name" value="DNA-DIRECTED RNA POLYMERASES I, II, AND III SUBUNIT RPABC2"/>
    <property type="match status" value="1"/>
</dbReference>
<evidence type="ECO:0000313" key="3">
    <source>
        <dbReference type="EMBL" id="WAR14236.1"/>
    </source>
</evidence>
<feature type="compositionally biased region" description="Polar residues" evidence="1">
    <location>
        <begin position="381"/>
        <end position="392"/>
    </location>
</feature>
<proteinExistence type="predicted"/>
<organism evidence="3 4">
    <name type="scientific">Mya arenaria</name>
    <name type="common">Soft-shell clam</name>
    <dbReference type="NCBI Taxonomy" id="6604"/>
    <lineage>
        <taxon>Eukaryota</taxon>
        <taxon>Metazoa</taxon>
        <taxon>Spiralia</taxon>
        <taxon>Lophotrochozoa</taxon>
        <taxon>Mollusca</taxon>
        <taxon>Bivalvia</taxon>
        <taxon>Autobranchia</taxon>
        <taxon>Heteroconchia</taxon>
        <taxon>Euheterodonta</taxon>
        <taxon>Imparidentia</taxon>
        <taxon>Neoheterodontei</taxon>
        <taxon>Myida</taxon>
        <taxon>Myoidea</taxon>
        <taxon>Myidae</taxon>
        <taxon>Mya</taxon>
    </lineage>
</organism>
<dbReference type="PANTHER" id="PTHR10773:SF19">
    <property type="match status" value="1"/>
</dbReference>
<gene>
    <name evidence="3" type="ORF">MAR_004341</name>
</gene>
<feature type="region of interest" description="Disordered" evidence="1">
    <location>
        <begin position="381"/>
        <end position="403"/>
    </location>
</feature>